<comment type="caution">
    <text evidence="2">The sequence shown here is derived from an EMBL/GenBank/DDBJ whole genome shotgun (WGS) entry which is preliminary data.</text>
</comment>
<feature type="transmembrane region" description="Helical" evidence="1">
    <location>
        <begin position="125"/>
        <end position="145"/>
    </location>
</feature>
<gene>
    <name evidence="2" type="ORF">HDA36_000684</name>
</gene>
<dbReference type="PANTHER" id="PTHR36974:SF1">
    <property type="entry name" value="DOXX FAMILY MEMBRANE PROTEIN"/>
    <property type="match status" value="1"/>
</dbReference>
<protein>
    <submittedName>
        <fullName evidence="2">Putative membrane protein</fullName>
    </submittedName>
</protein>
<feature type="transmembrane region" description="Helical" evidence="1">
    <location>
        <begin position="31"/>
        <end position="50"/>
    </location>
</feature>
<dbReference type="RefSeq" id="WP_184388601.1">
    <property type="nucleotide sequence ID" value="NZ_BAAAJD010000023.1"/>
</dbReference>
<keyword evidence="3" id="KW-1185">Reference proteome</keyword>
<dbReference type="PANTHER" id="PTHR36974">
    <property type="entry name" value="MEMBRANE PROTEIN-RELATED"/>
    <property type="match status" value="1"/>
</dbReference>
<sequence length="168" mass="17327">MEPLITLIAVTALLLAAGALGVRALRPWPVAVRGGLAAMFVLTGGAHFIGMREELIAMVPPALPAPGLLVTVTGVLELAGAAALLWRRTAPWSAAGLSVLLVAMFPANVHLALNGPPTGMVSDELLPRTLMQIVFLAATVSVAAAHRGELRLPSGVRKPESPKPESIG</sequence>
<keyword evidence="1" id="KW-1133">Transmembrane helix</keyword>
<feature type="transmembrane region" description="Helical" evidence="1">
    <location>
        <begin position="62"/>
        <end position="86"/>
    </location>
</feature>
<keyword evidence="1" id="KW-0812">Transmembrane</keyword>
<reference evidence="2 3" key="1">
    <citation type="submission" date="2020-08" db="EMBL/GenBank/DDBJ databases">
        <title>Sequencing the genomes of 1000 actinobacteria strains.</title>
        <authorList>
            <person name="Klenk H.-P."/>
        </authorList>
    </citation>
    <scope>NUCLEOTIDE SEQUENCE [LARGE SCALE GENOMIC DNA]</scope>
    <source>
        <strain evidence="2 3">DSM 44551</strain>
    </source>
</reference>
<accession>A0A7W8VC53</accession>
<dbReference type="AlphaFoldDB" id="A0A7W8VC53"/>
<feature type="transmembrane region" description="Helical" evidence="1">
    <location>
        <begin position="92"/>
        <end position="113"/>
    </location>
</feature>
<evidence type="ECO:0000256" key="1">
    <source>
        <dbReference type="SAM" id="Phobius"/>
    </source>
</evidence>
<keyword evidence="1" id="KW-0472">Membrane</keyword>
<proteinExistence type="predicted"/>
<dbReference type="Proteomes" id="UP000572635">
    <property type="component" value="Unassembled WGS sequence"/>
</dbReference>
<dbReference type="EMBL" id="JACHDB010000001">
    <property type="protein sequence ID" value="MBB5430600.1"/>
    <property type="molecule type" value="Genomic_DNA"/>
</dbReference>
<evidence type="ECO:0000313" key="3">
    <source>
        <dbReference type="Proteomes" id="UP000572635"/>
    </source>
</evidence>
<name>A0A7W8VC53_9ACTN</name>
<evidence type="ECO:0000313" key="2">
    <source>
        <dbReference type="EMBL" id="MBB5430600.1"/>
    </source>
</evidence>
<organism evidence="2 3">
    <name type="scientific">Nocardiopsis composta</name>
    <dbReference type="NCBI Taxonomy" id="157465"/>
    <lineage>
        <taxon>Bacteria</taxon>
        <taxon>Bacillati</taxon>
        <taxon>Actinomycetota</taxon>
        <taxon>Actinomycetes</taxon>
        <taxon>Streptosporangiales</taxon>
        <taxon>Nocardiopsidaceae</taxon>
        <taxon>Nocardiopsis</taxon>
    </lineage>
</organism>